<evidence type="ECO:0000313" key="2">
    <source>
        <dbReference type="Proteomes" id="UP000001312"/>
    </source>
</evidence>
<keyword evidence="2" id="KW-1185">Reference proteome</keyword>
<dbReference type="EMBL" id="CH476621">
    <property type="protein sequence ID" value="EDN90970.1"/>
    <property type="molecule type" value="Genomic_DNA"/>
</dbReference>
<dbReference type="AlphaFoldDB" id="A7E4Z8"/>
<dbReference type="HOGENOM" id="CLU_2741554_0_0_1"/>
<proteinExistence type="predicted"/>
<dbReference type="Proteomes" id="UP000001312">
    <property type="component" value="Unassembled WGS sequence"/>
</dbReference>
<sequence length="71" mass="7573">MGQMDRESNESRGLLDGYTWTLGRGLLSSSLQGCPIKSLNFQGTCGLDIPLSSVLTVNTIADTLLPEAVMV</sequence>
<evidence type="ECO:0000313" key="1">
    <source>
        <dbReference type="EMBL" id="EDN90970.1"/>
    </source>
</evidence>
<dbReference type="KEGG" id="ssl:SS1G_00370"/>
<accession>A7E4Z8</accession>
<dbReference type="GeneID" id="5494201"/>
<reference evidence="2" key="1">
    <citation type="journal article" date="2011" name="PLoS Genet.">
        <title>Genomic analysis of the necrotrophic fungal pathogens Sclerotinia sclerotiorum and Botrytis cinerea.</title>
        <authorList>
            <person name="Amselem J."/>
            <person name="Cuomo C.A."/>
            <person name="van Kan J.A."/>
            <person name="Viaud M."/>
            <person name="Benito E.P."/>
            <person name="Couloux A."/>
            <person name="Coutinho P.M."/>
            <person name="de Vries R.P."/>
            <person name="Dyer P.S."/>
            <person name="Fillinger S."/>
            <person name="Fournier E."/>
            <person name="Gout L."/>
            <person name="Hahn M."/>
            <person name="Kohn L."/>
            <person name="Lapalu N."/>
            <person name="Plummer K.M."/>
            <person name="Pradier J.M."/>
            <person name="Quevillon E."/>
            <person name="Sharon A."/>
            <person name="Simon A."/>
            <person name="ten Have A."/>
            <person name="Tudzynski B."/>
            <person name="Tudzynski P."/>
            <person name="Wincker P."/>
            <person name="Andrew M."/>
            <person name="Anthouard V."/>
            <person name="Beever R.E."/>
            <person name="Beffa R."/>
            <person name="Benoit I."/>
            <person name="Bouzid O."/>
            <person name="Brault B."/>
            <person name="Chen Z."/>
            <person name="Choquer M."/>
            <person name="Collemare J."/>
            <person name="Cotton P."/>
            <person name="Danchin E.G."/>
            <person name="Da Silva C."/>
            <person name="Gautier A."/>
            <person name="Giraud C."/>
            <person name="Giraud T."/>
            <person name="Gonzalez C."/>
            <person name="Grossetete S."/>
            <person name="Guldener U."/>
            <person name="Henrissat B."/>
            <person name="Howlett B.J."/>
            <person name="Kodira C."/>
            <person name="Kretschmer M."/>
            <person name="Lappartient A."/>
            <person name="Leroch M."/>
            <person name="Levis C."/>
            <person name="Mauceli E."/>
            <person name="Neuveglise C."/>
            <person name="Oeser B."/>
            <person name="Pearson M."/>
            <person name="Poulain J."/>
            <person name="Poussereau N."/>
            <person name="Quesneville H."/>
            <person name="Rascle C."/>
            <person name="Schumacher J."/>
            <person name="Segurens B."/>
            <person name="Sexton A."/>
            <person name="Silva E."/>
            <person name="Sirven C."/>
            <person name="Soanes D.M."/>
            <person name="Talbot N.J."/>
            <person name="Templeton M."/>
            <person name="Yandava C."/>
            <person name="Yarden O."/>
            <person name="Zeng Q."/>
            <person name="Rollins J.A."/>
            <person name="Lebrun M.H."/>
            <person name="Dickman M."/>
        </authorList>
    </citation>
    <scope>NUCLEOTIDE SEQUENCE [LARGE SCALE GENOMIC DNA]</scope>
    <source>
        <strain evidence="2">ATCC 18683 / 1980 / Ss-1</strain>
    </source>
</reference>
<protein>
    <submittedName>
        <fullName evidence="1">Uncharacterized protein</fullName>
    </submittedName>
</protein>
<name>A7E4Z8_SCLS1</name>
<gene>
    <name evidence="1" type="ORF">SS1G_00370</name>
</gene>
<organism evidence="1 2">
    <name type="scientific">Sclerotinia sclerotiorum (strain ATCC 18683 / 1980 / Ss-1)</name>
    <name type="common">White mold</name>
    <name type="synonym">Whetzelinia sclerotiorum</name>
    <dbReference type="NCBI Taxonomy" id="665079"/>
    <lineage>
        <taxon>Eukaryota</taxon>
        <taxon>Fungi</taxon>
        <taxon>Dikarya</taxon>
        <taxon>Ascomycota</taxon>
        <taxon>Pezizomycotina</taxon>
        <taxon>Leotiomycetes</taxon>
        <taxon>Helotiales</taxon>
        <taxon>Sclerotiniaceae</taxon>
        <taxon>Sclerotinia</taxon>
    </lineage>
</organism>
<dbReference type="RefSeq" id="XP_001598284.1">
    <property type="nucleotide sequence ID" value="XM_001598234.1"/>
</dbReference>
<dbReference type="InParanoid" id="A7E4Z8"/>